<dbReference type="RefSeq" id="WP_085276223.1">
    <property type="nucleotide sequence ID" value="NZ_FXAG01000009.1"/>
</dbReference>
<reference evidence="2" key="1">
    <citation type="submission" date="2017-04" db="EMBL/GenBank/DDBJ databases">
        <authorList>
            <person name="Varghese N."/>
            <person name="Submissions S."/>
        </authorList>
    </citation>
    <scope>NUCLEOTIDE SEQUENCE [LARGE SCALE GENOMIC DNA]</scope>
    <source>
        <strain evidence="2">DSM 22618</strain>
    </source>
</reference>
<keyword evidence="2" id="KW-1185">Reference proteome</keyword>
<protein>
    <submittedName>
        <fullName evidence="1">Phage-associated protein, BcepMu gp16 family</fullName>
    </submittedName>
</protein>
<gene>
    <name evidence="1" type="ORF">SAMN02745746_01956</name>
</gene>
<organism evidence="1 2">
    <name type="scientific">Pseudogulbenkiania subflava DSM 22618</name>
    <dbReference type="NCBI Taxonomy" id="1123014"/>
    <lineage>
        <taxon>Bacteria</taxon>
        <taxon>Pseudomonadati</taxon>
        <taxon>Pseudomonadota</taxon>
        <taxon>Betaproteobacteria</taxon>
        <taxon>Neisseriales</taxon>
        <taxon>Chromobacteriaceae</taxon>
        <taxon>Pseudogulbenkiania</taxon>
    </lineage>
</organism>
<dbReference type="NCBIfam" id="TIGR04111">
    <property type="entry name" value="BcepMu_gp16"/>
    <property type="match status" value="1"/>
</dbReference>
<name>A0A1Y6BVF7_9NEIS</name>
<sequence length="89" mass="9590">MSDCKTPDQVRAEFKASGLSITAWAKAYGYPVASVYQVLKGDKQCCRGISHEIAVKLGLKEGRLGDDSEALTRRLMVDQKAADLASVGD</sequence>
<accession>A0A1Y6BVF7</accession>
<evidence type="ECO:0000313" key="2">
    <source>
        <dbReference type="Proteomes" id="UP000192920"/>
    </source>
</evidence>
<proteinExistence type="predicted"/>
<dbReference type="AlphaFoldDB" id="A0A1Y6BVF7"/>
<dbReference type="InterPro" id="IPR026365">
    <property type="entry name" value="BcepMu_gp16"/>
</dbReference>
<dbReference type="Proteomes" id="UP000192920">
    <property type="component" value="Unassembled WGS sequence"/>
</dbReference>
<dbReference type="EMBL" id="FXAG01000009">
    <property type="protein sequence ID" value="SMF22201.1"/>
    <property type="molecule type" value="Genomic_DNA"/>
</dbReference>
<evidence type="ECO:0000313" key="1">
    <source>
        <dbReference type="EMBL" id="SMF22201.1"/>
    </source>
</evidence>